<proteinExistence type="predicted"/>
<gene>
    <name evidence="1" type="ORF">Gotri_025408</name>
</gene>
<organism evidence="1 2">
    <name type="scientific">Gossypium trilobum</name>
    <dbReference type="NCBI Taxonomy" id="34281"/>
    <lineage>
        <taxon>Eukaryota</taxon>
        <taxon>Viridiplantae</taxon>
        <taxon>Streptophyta</taxon>
        <taxon>Embryophyta</taxon>
        <taxon>Tracheophyta</taxon>
        <taxon>Spermatophyta</taxon>
        <taxon>Magnoliopsida</taxon>
        <taxon>eudicotyledons</taxon>
        <taxon>Gunneridae</taxon>
        <taxon>Pentapetalae</taxon>
        <taxon>rosids</taxon>
        <taxon>malvids</taxon>
        <taxon>Malvales</taxon>
        <taxon>Malvaceae</taxon>
        <taxon>Malvoideae</taxon>
        <taxon>Gossypium</taxon>
    </lineage>
</organism>
<evidence type="ECO:0000313" key="2">
    <source>
        <dbReference type="Proteomes" id="UP000593568"/>
    </source>
</evidence>
<dbReference type="EMBL" id="JABEZW010216671">
    <property type="protein sequence ID" value="MBA0784876.1"/>
    <property type="molecule type" value="Genomic_DNA"/>
</dbReference>
<reference evidence="1 2" key="1">
    <citation type="journal article" date="2019" name="Genome Biol. Evol.">
        <title>Insights into the evolution of the New World diploid cottons (Gossypium, subgenus Houzingenia) based on genome sequencing.</title>
        <authorList>
            <person name="Grover C.E."/>
            <person name="Arick M.A. 2nd"/>
            <person name="Thrash A."/>
            <person name="Conover J.L."/>
            <person name="Sanders W.S."/>
            <person name="Peterson D.G."/>
            <person name="Frelichowski J.E."/>
            <person name="Scheffler J.A."/>
            <person name="Scheffler B.E."/>
            <person name="Wendel J.F."/>
        </authorList>
    </citation>
    <scope>NUCLEOTIDE SEQUENCE [LARGE SCALE GENOMIC DNA]</scope>
    <source>
        <strain evidence="1">8</strain>
        <tissue evidence="1">Leaf</tissue>
    </source>
</reference>
<keyword evidence="2" id="KW-1185">Reference proteome</keyword>
<protein>
    <submittedName>
        <fullName evidence="1">Uncharacterized protein</fullName>
    </submittedName>
</protein>
<sequence length="130" mass="14854">MSIVWRDIMENSKLEVSKWIRTESFRLAIVKNIVVNDLVRNNGFEEDFLISRGVNLDRSTKNIMVDYDFGVMLDRMPPPLGWMKFNMVGFVLEDEAGCGEVLRDDKGVACVFFSGRIEARGTKNGRNNSN</sequence>
<dbReference type="AlphaFoldDB" id="A0A7J9FHT5"/>
<dbReference type="Proteomes" id="UP000593568">
    <property type="component" value="Unassembled WGS sequence"/>
</dbReference>
<name>A0A7J9FHT5_9ROSI</name>
<evidence type="ECO:0000313" key="1">
    <source>
        <dbReference type="EMBL" id="MBA0784876.1"/>
    </source>
</evidence>
<accession>A0A7J9FHT5</accession>
<comment type="caution">
    <text evidence="1">The sequence shown here is derived from an EMBL/GenBank/DDBJ whole genome shotgun (WGS) entry which is preliminary data.</text>
</comment>